<dbReference type="EMBL" id="FNEN01000002">
    <property type="protein sequence ID" value="SDI48116.1"/>
    <property type="molecule type" value="Genomic_DNA"/>
</dbReference>
<dbReference type="RefSeq" id="WP_090396249.1">
    <property type="nucleotide sequence ID" value="NZ_FNEN01000002.1"/>
</dbReference>
<dbReference type="Proteomes" id="UP000198853">
    <property type="component" value="Unassembled WGS sequence"/>
</dbReference>
<organism evidence="1 2">
    <name type="scientific">Natribacillus halophilus</name>
    <dbReference type="NCBI Taxonomy" id="549003"/>
    <lineage>
        <taxon>Bacteria</taxon>
        <taxon>Bacillati</taxon>
        <taxon>Bacillota</taxon>
        <taxon>Bacilli</taxon>
        <taxon>Bacillales</taxon>
        <taxon>Bacillaceae</taxon>
        <taxon>Natribacillus</taxon>
    </lineage>
</organism>
<evidence type="ECO:0000313" key="1">
    <source>
        <dbReference type="EMBL" id="SDI48116.1"/>
    </source>
</evidence>
<name>A0A1G8KXI8_9BACI</name>
<accession>A0A1G8KXI8</accession>
<proteinExistence type="predicted"/>
<dbReference type="SUPFAM" id="SSF50630">
    <property type="entry name" value="Acid proteases"/>
    <property type="match status" value="1"/>
</dbReference>
<dbReference type="AlphaFoldDB" id="A0A1G8KXI8"/>
<dbReference type="Gene3D" id="2.40.70.10">
    <property type="entry name" value="Acid Proteases"/>
    <property type="match status" value="1"/>
</dbReference>
<keyword evidence="1" id="KW-0378">Hydrolase</keyword>
<keyword evidence="2" id="KW-1185">Reference proteome</keyword>
<gene>
    <name evidence="1" type="ORF">SAMN04488123_102365</name>
</gene>
<reference evidence="1 2" key="1">
    <citation type="submission" date="2016-10" db="EMBL/GenBank/DDBJ databases">
        <authorList>
            <person name="de Groot N.N."/>
        </authorList>
    </citation>
    <scope>NUCLEOTIDE SEQUENCE [LARGE SCALE GENOMIC DNA]</scope>
    <source>
        <strain evidence="1 2">DSM 21771</strain>
    </source>
</reference>
<protein>
    <submittedName>
        <fullName evidence="1">Aspartyl protease</fullName>
    </submittedName>
</protein>
<dbReference type="InterPro" id="IPR021109">
    <property type="entry name" value="Peptidase_aspartic_dom_sf"/>
</dbReference>
<keyword evidence="1" id="KW-0645">Protease</keyword>
<sequence length="127" mass="14093">MKINIQYGLPFVGLEVTFRGKKLRLDNVLLDTGSAGTTFNANVVENIGVVPEKNDIVDTIRGVGGVEYVYVKNFDLIQLEEISQNDFEVEIGNMDYGMTMDGILGFDFISSAKLIVDTNKMLVYTSK</sequence>
<evidence type="ECO:0000313" key="2">
    <source>
        <dbReference type="Proteomes" id="UP000198853"/>
    </source>
</evidence>
<dbReference type="GO" id="GO:0006508">
    <property type="term" value="P:proteolysis"/>
    <property type="evidence" value="ECO:0007669"/>
    <property type="project" value="UniProtKB-KW"/>
</dbReference>
<dbReference type="GO" id="GO:0008233">
    <property type="term" value="F:peptidase activity"/>
    <property type="evidence" value="ECO:0007669"/>
    <property type="project" value="UniProtKB-KW"/>
</dbReference>
<dbReference type="OrthoDB" id="2735601at2"/>
<dbReference type="Pfam" id="PF13650">
    <property type="entry name" value="Asp_protease_2"/>
    <property type="match status" value="1"/>
</dbReference>